<gene>
    <name evidence="2" type="ORF">M8C21_011690</name>
</gene>
<dbReference type="Proteomes" id="UP001206925">
    <property type="component" value="Unassembled WGS sequence"/>
</dbReference>
<feature type="compositionally biased region" description="Polar residues" evidence="1">
    <location>
        <begin position="240"/>
        <end position="252"/>
    </location>
</feature>
<reference evidence="2" key="1">
    <citation type="submission" date="2022-06" db="EMBL/GenBank/DDBJ databases">
        <title>Uncovering the hologenomic basis of an extraordinary plant invasion.</title>
        <authorList>
            <person name="Bieker V.C."/>
            <person name="Martin M.D."/>
            <person name="Gilbert T."/>
            <person name="Hodgins K."/>
            <person name="Battlay P."/>
            <person name="Petersen B."/>
            <person name="Wilson J."/>
        </authorList>
    </citation>
    <scope>NUCLEOTIDE SEQUENCE</scope>
    <source>
        <strain evidence="2">AA19_3_7</strain>
        <tissue evidence="2">Leaf</tissue>
    </source>
</reference>
<dbReference type="PANTHER" id="PTHR34837:SF1">
    <property type="entry name" value="LOW PROTEIN: ZINC FINGER CCCH DOMAIN PROTEIN"/>
    <property type="match status" value="1"/>
</dbReference>
<keyword evidence="3" id="KW-1185">Reference proteome</keyword>
<feature type="compositionally biased region" description="Basic and acidic residues" evidence="1">
    <location>
        <begin position="113"/>
        <end position="133"/>
    </location>
</feature>
<sequence length="610" mass="69365">MNADQGEVVNIDDDDKEISFEKEKKLYNEWPIKEEMRNIELEKELERRMRRRGGYADRDIKHKDKVYKYSEKVSKHKGETDRLQEGEYNRGYKHREEGYRDDVERDHRHKMGQARDDTDRKKRSRDHASEVEFKNLNNGIGSHSHTNGRGGSPIYDDRVARHKDNKDVKVVIIDHLASRRYRNEYPSRDHHRVSKQEETKYRDNVYEERARHNINSNKDLSDEVCIDDSSAVKRLKSDSHLSPSSANKNSHLPPQPPYKAGSDSLLAFGSSEDDKGSLNNPKSNPVNPHLGRSLTSWNNVSNWPYVPFHHVPPPMFNPFMYPSLPPMRLPMLGGPPPMNMNNVTMPYCFTGDGFGNVGHGRTEVNEQSLEPNVVSVDLQSAVQKHQDSVHECTDEVSSGQTGSHIENEEKNLDYNTSEVMKVAESFHVSMVGKDDDALISQVYLSKIDVSKDLATPELYDQCKSMLMGFDQASSVFDECDFKILFLEEGVKDDIRNGHSLFAAVDGSVFKKAMSIYAKQKVHFSVMNTRSVDDKEKEKENIDVDHHPVENQITESCVPSFGDCEVKVKFDGSKEVDNSGDGGSLLVLTNLSTNDLTEFGSVNLSRIHSPE</sequence>
<feature type="compositionally biased region" description="Basic and acidic residues" evidence="1">
    <location>
        <begin position="54"/>
        <end position="106"/>
    </location>
</feature>
<feature type="compositionally biased region" description="Basic and acidic residues" evidence="1">
    <location>
        <begin position="183"/>
        <end position="211"/>
    </location>
</feature>
<accession>A0AAD5D7X3</accession>
<dbReference type="EMBL" id="JAMZMK010005274">
    <property type="protein sequence ID" value="KAI7753771.1"/>
    <property type="molecule type" value="Genomic_DNA"/>
</dbReference>
<dbReference type="AlphaFoldDB" id="A0AAD5D7X3"/>
<comment type="caution">
    <text evidence="2">The sequence shown here is derived from an EMBL/GenBank/DDBJ whole genome shotgun (WGS) entry which is preliminary data.</text>
</comment>
<evidence type="ECO:0000313" key="3">
    <source>
        <dbReference type="Proteomes" id="UP001206925"/>
    </source>
</evidence>
<dbReference type="PANTHER" id="PTHR34837">
    <property type="entry name" value="OS05G0595500 PROTEIN"/>
    <property type="match status" value="1"/>
</dbReference>
<protein>
    <submittedName>
        <fullName evidence="2">Uncharacterized protein</fullName>
    </submittedName>
</protein>
<evidence type="ECO:0000313" key="2">
    <source>
        <dbReference type="EMBL" id="KAI7753771.1"/>
    </source>
</evidence>
<name>A0AAD5D7X3_AMBAR</name>
<feature type="region of interest" description="Disordered" evidence="1">
    <location>
        <begin position="183"/>
        <end position="215"/>
    </location>
</feature>
<feature type="region of interest" description="Disordered" evidence="1">
    <location>
        <begin position="49"/>
        <end position="161"/>
    </location>
</feature>
<organism evidence="2 3">
    <name type="scientific">Ambrosia artemisiifolia</name>
    <name type="common">Common ragweed</name>
    <dbReference type="NCBI Taxonomy" id="4212"/>
    <lineage>
        <taxon>Eukaryota</taxon>
        <taxon>Viridiplantae</taxon>
        <taxon>Streptophyta</taxon>
        <taxon>Embryophyta</taxon>
        <taxon>Tracheophyta</taxon>
        <taxon>Spermatophyta</taxon>
        <taxon>Magnoliopsida</taxon>
        <taxon>eudicotyledons</taxon>
        <taxon>Gunneridae</taxon>
        <taxon>Pentapetalae</taxon>
        <taxon>asterids</taxon>
        <taxon>campanulids</taxon>
        <taxon>Asterales</taxon>
        <taxon>Asteraceae</taxon>
        <taxon>Asteroideae</taxon>
        <taxon>Heliantheae alliance</taxon>
        <taxon>Heliantheae</taxon>
        <taxon>Ambrosia</taxon>
    </lineage>
</organism>
<feature type="compositionally biased region" description="Polar residues" evidence="1">
    <location>
        <begin position="277"/>
        <end position="286"/>
    </location>
</feature>
<evidence type="ECO:0000256" key="1">
    <source>
        <dbReference type="SAM" id="MobiDB-lite"/>
    </source>
</evidence>
<proteinExistence type="predicted"/>
<feature type="region of interest" description="Disordered" evidence="1">
    <location>
        <begin position="235"/>
        <end position="290"/>
    </location>
</feature>
<feature type="compositionally biased region" description="Polar residues" evidence="1">
    <location>
        <begin position="135"/>
        <end position="147"/>
    </location>
</feature>